<gene>
    <name evidence="2" type="ORF">A2Y82_03810</name>
</gene>
<evidence type="ECO:0000259" key="1">
    <source>
        <dbReference type="Pfam" id="PF01928"/>
    </source>
</evidence>
<dbReference type="Proteomes" id="UP000176498">
    <property type="component" value="Unassembled WGS sequence"/>
</dbReference>
<reference evidence="2 3" key="1">
    <citation type="journal article" date="2016" name="Nat. Commun.">
        <title>Thousands of microbial genomes shed light on interconnected biogeochemical processes in an aquifer system.</title>
        <authorList>
            <person name="Anantharaman K."/>
            <person name="Brown C.T."/>
            <person name="Hug L.A."/>
            <person name="Sharon I."/>
            <person name="Castelle C.J."/>
            <person name="Probst A.J."/>
            <person name="Thomas B.C."/>
            <person name="Singh A."/>
            <person name="Wilkins M.J."/>
            <person name="Karaoz U."/>
            <person name="Brodie E.L."/>
            <person name="Williams K.H."/>
            <person name="Hubbard S.S."/>
            <person name="Banfield J.F."/>
        </authorList>
    </citation>
    <scope>NUCLEOTIDE SEQUENCE [LARGE SCALE GENOMIC DNA]</scope>
</reference>
<protein>
    <recommendedName>
        <fullName evidence="1">CYTH domain-containing protein</fullName>
    </recommendedName>
</protein>
<accession>A0A1G1XMN9</accession>
<dbReference type="InterPro" id="IPR033469">
    <property type="entry name" value="CYTH-like_dom_sf"/>
</dbReference>
<feature type="domain" description="CYTH" evidence="1">
    <location>
        <begin position="3"/>
        <end position="144"/>
    </location>
</feature>
<comment type="caution">
    <text evidence="2">The sequence shown here is derived from an EMBL/GenBank/DDBJ whole genome shotgun (WGS) entry which is preliminary data.</text>
</comment>
<name>A0A1G1XMN9_9BACT</name>
<evidence type="ECO:0000313" key="3">
    <source>
        <dbReference type="Proteomes" id="UP000176498"/>
    </source>
</evidence>
<proteinExistence type="predicted"/>
<dbReference type="AlphaFoldDB" id="A0A1G1XMN9"/>
<organism evidence="2 3">
    <name type="scientific">Candidatus Buchananbacteria bacterium RBG_13_36_9</name>
    <dbReference type="NCBI Taxonomy" id="1797530"/>
    <lineage>
        <taxon>Bacteria</taxon>
        <taxon>Candidatus Buchananiibacteriota</taxon>
    </lineage>
</organism>
<dbReference type="InterPro" id="IPR023577">
    <property type="entry name" value="CYTH_domain"/>
</dbReference>
<dbReference type="SUPFAM" id="SSF55154">
    <property type="entry name" value="CYTH-like phosphatases"/>
    <property type="match status" value="1"/>
</dbReference>
<dbReference type="EMBL" id="MHHZ01000020">
    <property type="protein sequence ID" value="OGY41309.1"/>
    <property type="molecule type" value="Genomic_DNA"/>
</dbReference>
<dbReference type="Gene3D" id="2.40.320.10">
    <property type="entry name" value="Hypothetical Protein Pfu-838710-001"/>
    <property type="match status" value="1"/>
</dbReference>
<dbReference type="Pfam" id="PF01928">
    <property type="entry name" value="CYTH"/>
    <property type="match status" value="1"/>
</dbReference>
<sequence>MNIEYEATFYPINKNQMRLKLKKTGAKLIKKEFLMKRTVFNPPIPIKEGWLRVRNEGDKITMSLKVMKGKKITGQKDSTLIINDYDQGCKFLKSVGAIQKSYQETKREIWHLKNTEITLDTWPGLKPLIEIEGKNTKEVKTVSESLGFDWKKAIFWSTDELYKRELGIPRNMINNKYPIITFKNPPKPYKK</sequence>
<evidence type="ECO:0000313" key="2">
    <source>
        <dbReference type="EMBL" id="OGY41309.1"/>
    </source>
</evidence>